<dbReference type="InterPro" id="IPR033399">
    <property type="entry name" value="TP_0789-like"/>
</dbReference>
<evidence type="ECO:0000313" key="3">
    <source>
        <dbReference type="EMBL" id="MFC1853367.1"/>
    </source>
</evidence>
<name>A0ABV6Z4K5_UNCC1</name>
<feature type="chain" id="PRO_5045376601" evidence="1">
    <location>
        <begin position="28"/>
        <end position="268"/>
    </location>
</feature>
<dbReference type="CDD" id="cd16329">
    <property type="entry name" value="LolA_like"/>
    <property type="match status" value="1"/>
</dbReference>
<protein>
    <submittedName>
        <fullName evidence="3">Outer membrane lipoprotein-sorting protein</fullName>
    </submittedName>
</protein>
<keyword evidence="4" id="KW-1185">Reference proteome</keyword>
<dbReference type="Pfam" id="PF17131">
    <property type="entry name" value="LolA_like"/>
    <property type="match status" value="1"/>
</dbReference>
<sequence length="268" mass="31600">MNIRKKSFFTLCLALSSIMIVGLSSGAEELSGLQLMKMVDERDDGEDQTSKATFELINKRNQKRIRETVRVWKDYEGQEGYDAKMITFFESPPDVKGTGFMSWSYEDQNKDDDQWLYLPALRKVRLIASSDKGKSFMGSDFTYDDMGDRKVEQDTHTLLKTENLNNRECYVVESVPIEKRYIYSKKVTWVDKKNLIPVKVEYFDRKKRHLKTLETEWQQVNNIWTWKRSVMSNHLTRHQTIIEIKEVELNKNVSDSIFNKRTLEKGIH</sequence>
<comment type="caution">
    <text evidence="3">The sequence shown here is derived from an EMBL/GenBank/DDBJ whole genome shotgun (WGS) entry which is preliminary data.</text>
</comment>
<feature type="signal peptide" evidence="1">
    <location>
        <begin position="1"/>
        <end position="27"/>
    </location>
</feature>
<evidence type="ECO:0000256" key="1">
    <source>
        <dbReference type="SAM" id="SignalP"/>
    </source>
</evidence>
<keyword evidence="1" id="KW-0732">Signal</keyword>
<organism evidence="3 4">
    <name type="scientific">candidate division CSSED10-310 bacterium</name>
    <dbReference type="NCBI Taxonomy" id="2855610"/>
    <lineage>
        <taxon>Bacteria</taxon>
        <taxon>Bacteria division CSSED10-310</taxon>
    </lineage>
</organism>
<evidence type="ECO:0000313" key="4">
    <source>
        <dbReference type="Proteomes" id="UP001594351"/>
    </source>
</evidence>
<reference evidence="3 4" key="1">
    <citation type="submission" date="2024-09" db="EMBL/GenBank/DDBJ databases">
        <title>Laminarin stimulates single cell rates of sulfate reduction while oxygen inhibits transcriptomic activity in coastal marine sediment.</title>
        <authorList>
            <person name="Lindsay M."/>
            <person name="Orcutt B."/>
            <person name="Emerson D."/>
            <person name="Stepanauskas R."/>
            <person name="D'Angelo T."/>
        </authorList>
    </citation>
    <scope>NUCLEOTIDE SEQUENCE [LARGE SCALE GENOMIC DNA]</scope>
    <source>
        <strain evidence="3">SAG AM-311-K15</strain>
    </source>
</reference>
<dbReference type="Gene3D" id="2.50.20.10">
    <property type="entry name" value="Lipoprotein localisation LolA/LolB/LppX"/>
    <property type="match status" value="1"/>
</dbReference>
<keyword evidence="3" id="KW-0449">Lipoprotein</keyword>
<accession>A0ABV6Z4K5</accession>
<feature type="domain" description="Uncharacterized protein TP-0789" evidence="2">
    <location>
        <begin position="82"/>
        <end position="265"/>
    </location>
</feature>
<gene>
    <name evidence="3" type="ORF">ACFL27_24485</name>
</gene>
<dbReference type="EMBL" id="JBHPBY010000483">
    <property type="protein sequence ID" value="MFC1853367.1"/>
    <property type="molecule type" value="Genomic_DNA"/>
</dbReference>
<evidence type="ECO:0000259" key="2">
    <source>
        <dbReference type="Pfam" id="PF17131"/>
    </source>
</evidence>
<proteinExistence type="predicted"/>
<dbReference type="Proteomes" id="UP001594351">
    <property type="component" value="Unassembled WGS sequence"/>
</dbReference>